<gene>
    <name evidence="4" type="ORF">KCH_77270</name>
</gene>
<dbReference type="Gene3D" id="3.40.50.300">
    <property type="entry name" value="P-loop containing nucleotide triphosphate hydrolases"/>
    <property type="match status" value="1"/>
</dbReference>
<dbReference type="OrthoDB" id="3676830at2"/>
<proteinExistence type="predicted"/>
<dbReference type="InterPro" id="IPR003593">
    <property type="entry name" value="AAA+_ATPase"/>
</dbReference>
<dbReference type="RefSeq" id="WP_035875926.1">
    <property type="nucleotide sequence ID" value="NZ_KK853998.1"/>
</dbReference>
<feature type="coiled-coil region" evidence="1">
    <location>
        <begin position="110"/>
        <end position="137"/>
    </location>
</feature>
<dbReference type="Proteomes" id="UP000027178">
    <property type="component" value="Unassembled WGS sequence"/>
</dbReference>
<keyword evidence="1" id="KW-0175">Coiled coil</keyword>
<evidence type="ECO:0000259" key="3">
    <source>
        <dbReference type="SMART" id="SM00382"/>
    </source>
</evidence>
<dbReference type="PATRIC" id="fig|1348663.4.peg.7450"/>
<keyword evidence="5" id="KW-1185">Reference proteome</keyword>
<accession>A0A066YG69</accession>
<feature type="region of interest" description="Disordered" evidence="2">
    <location>
        <begin position="1"/>
        <end position="51"/>
    </location>
</feature>
<name>A0A066YG69_9ACTN</name>
<dbReference type="SMART" id="SM00382">
    <property type="entry name" value="AAA"/>
    <property type="match status" value="1"/>
</dbReference>
<evidence type="ECO:0000313" key="4">
    <source>
        <dbReference type="EMBL" id="KDN80493.1"/>
    </source>
</evidence>
<dbReference type="InterPro" id="IPR027417">
    <property type="entry name" value="P-loop_NTPase"/>
</dbReference>
<reference evidence="4 5" key="1">
    <citation type="submission" date="2014-05" db="EMBL/GenBank/DDBJ databases">
        <title>Draft Genome Sequence of Kitasatospora cheerisanensis KCTC 2395.</title>
        <authorList>
            <person name="Nam D.H."/>
        </authorList>
    </citation>
    <scope>NUCLEOTIDE SEQUENCE [LARGE SCALE GENOMIC DNA]</scope>
    <source>
        <strain evidence="4 5">KCTC 2395</strain>
    </source>
</reference>
<evidence type="ECO:0000256" key="1">
    <source>
        <dbReference type="SAM" id="Coils"/>
    </source>
</evidence>
<dbReference type="eggNOG" id="COG1674">
    <property type="taxonomic scope" value="Bacteria"/>
</dbReference>
<protein>
    <recommendedName>
        <fullName evidence="3">AAA+ ATPase domain-containing protein</fullName>
    </recommendedName>
</protein>
<feature type="domain" description="AAA+ ATPase" evidence="3">
    <location>
        <begin position="409"/>
        <end position="564"/>
    </location>
</feature>
<sequence length="751" mass="80978">MTTHSPEPIVIDLEAEGEFLTDDQPHPGRPADGPTAGTGTGTGTGADGNGTGFATRLAAALASQGRREYTALREGLTVLKTETGTWASASRETPAHLRASLLNRRYATWTAKQAAEVERLEEKATELEKKAKRALAAGQTDEASTADHKQATTLSGAMYQEAADWRERARDIQRQPYTGHIDPTDAELERHRRRTANRRRTALATLTLALGGLELAIGNLVLPTITTAGLLLTAWAKGRITGWRRELPDVPALAYEIATGKPAKDKKETETATATDAPPLPIRQATTEEQAGAAVLQALLGEGLTVGSVTDVTREKWGWKATAHLVKGKPADLVLRLPQLDVALGVRAGGVMAQPQTAAAGSVVLRILLGDPFDPMPPHPVYAPRSNSILRPFSLGPSMDGSPTQVTIAGQNIMVIAVPGGGKSAIVRTLADYITSCTDAIAVDVDPTGRGLGPLRHLAAMTAYDEKRIDDVLDWAIREAEIRTEQMGDDVDNWQVTDDSPAVFVIVDEHPQLTKTQKAKVIKLGRIGRKARVTVVLLSQDATSDVVGDAIADVFGIRIMLPCRKADVPLVVGSDTAISEGWMPHRLVPSPGDWDLADAGAFYIVAPGLRDPILRKATFLNAETATLRTQERLAAGTVTITPEPADVDGDEDLPPVLLAIRAAFDSHGDPDFLLTDQVLEHLATTGPEWRQWEDKDPVDRRREAVKKITREFKKAGLPPLKTDRRVDLNKDNPPSGYWLRDVEAAFEGLPD</sequence>
<comment type="caution">
    <text evidence="4">The sequence shown here is derived from an EMBL/GenBank/DDBJ whole genome shotgun (WGS) entry which is preliminary data.</text>
</comment>
<evidence type="ECO:0000256" key="2">
    <source>
        <dbReference type="SAM" id="MobiDB-lite"/>
    </source>
</evidence>
<organism evidence="4 5">
    <name type="scientific">Kitasatospora cheerisanensis KCTC 2395</name>
    <dbReference type="NCBI Taxonomy" id="1348663"/>
    <lineage>
        <taxon>Bacteria</taxon>
        <taxon>Bacillati</taxon>
        <taxon>Actinomycetota</taxon>
        <taxon>Actinomycetes</taxon>
        <taxon>Kitasatosporales</taxon>
        <taxon>Streptomycetaceae</taxon>
        <taxon>Kitasatospora</taxon>
    </lineage>
</organism>
<dbReference type="EMBL" id="JNBY01000174">
    <property type="protein sequence ID" value="KDN80493.1"/>
    <property type="molecule type" value="Genomic_DNA"/>
</dbReference>
<evidence type="ECO:0000313" key="5">
    <source>
        <dbReference type="Proteomes" id="UP000027178"/>
    </source>
</evidence>
<dbReference type="SUPFAM" id="SSF52540">
    <property type="entry name" value="P-loop containing nucleoside triphosphate hydrolases"/>
    <property type="match status" value="1"/>
</dbReference>
<dbReference type="HOGENOM" id="CLU_370393_0_0_11"/>
<dbReference type="AlphaFoldDB" id="A0A066YG69"/>
<feature type="compositionally biased region" description="Gly residues" evidence="2">
    <location>
        <begin position="36"/>
        <end position="51"/>
    </location>
</feature>